<dbReference type="GO" id="GO:0055085">
    <property type="term" value="P:transmembrane transport"/>
    <property type="evidence" value="ECO:0007669"/>
    <property type="project" value="InterPro"/>
</dbReference>
<dbReference type="Gene3D" id="1.10.3720.10">
    <property type="entry name" value="MetI-like"/>
    <property type="match status" value="1"/>
</dbReference>
<gene>
    <name evidence="9" type="ORF">XYCOK13_16250</name>
</gene>
<feature type="transmembrane region" description="Helical" evidence="7">
    <location>
        <begin position="12"/>
        <end position="33"/>
    </location>
</feature>
<keyword evidence="3" id="KW-1003">Cell membrane</keyword>
<keyword evidence="2 7" id="KW-0813">Transport</keyword>
<comment type="subcellular location">
    <subcellularLocation>
        <location evidence="1 7">Cell membrane</location>
        <topology evidence="1 7">Multi-pass membrane protein</topology>
    </subcellularLocation>
</comment>
<dbReference type="EMBL" id="BOVK01000018">
    <property type="protein sequence ID" value="GIQ68801.1"/>
    <property type="molecule type" value="Genomic_DNA"/>
</dbReference>
<feature type="transmembrane region" description="Helical" evidence="7">
    <location>
        <begin position="185"/>
        <end position="210"/>
    </location>
</feature>
<evidence type="ECO:0000313" key="9">
    <source>
        <dbReference type="EMBL" id="GIQ68801.1"/>
    </source>
</evidence>
<dbReference type="InterPro" id="IPR035906">
    <property type="entry name" value="MetI-like_sf"/>
</dbReference>
<keyword evidence="6 7" id="KW-0472">Membrane</keyword>
<dbReference type="InterPro" id="IPR050901">
    <property type="entry name" value="BP-dep_ABC_trans_perm"/>
</dbReference>
<evidence type="ECO:0000256" key="2">
    <source>
        <dbReference type="ARBA" id="ARBA00022448"/>
    </source>
</evidence>
<protein>
    <submittedName>
        <fullName evidence="9">ABC transporter permease</fullName>
    </submittedName>
</protein>
<evidence type="ECO:0000259" key="8">
    <source>
        <dbReference type="PROSITE" id="PS50928"/>
    </source>
</evidence>
<keyword evidence="4 7" id="KW-0812">Transmembrane</keyword>
<name>A0A8J4H3E0_9BACL</name>
<comment type="caution">
    <text evidence="9">The sequence shown here is derived from an EMBL/GenBank/DDBJ whole genome shotgun (WGS) entry which is preliminary data.</text>
</comment>
<dbReference type="PANTHER" id="PTHR32243">
    <property type="entry name" value="MALTOSE TRANSPORT SYSTEM PERMEASE-RELATED"/>
    <property type="match status" value="1"/>
</dbReference>
<feature type="transmembrane region" description="Helical" evidence="7">
    <location>
        <begin position="110"/>
        <end position="133"/>
    </location>
</feature>
<keyword evidence="5 7" id="KW-1133">Transmembrane helix</keyword>
<evidence type="ECO:0000256" key="6">
    <source>
        <dbReference type="ARBA" id="ARBA00023136"/>
    </source>
</evidence>
<evidence type="ECO:0000256" key="4">
    <source>
        <dbReference type="ARBA" id="ARBA00022692"/>
    </source>
</evidence>
<dbReference type="PROSITE" id="PS50928">
    <property type="entry name" value="ABC_TM1"/>
    <property type="match status" value="1"/>
</dbReference>
<feature type="domain" description="ABC transmembrane type-1" evidence="8">
    <location>
        <begin position="73"/>
        <end position="264"/>
    </location>
</feature>
<feature type="transmembrane region" description="Helical" evidence="7">
    <location>
        <begin position="145"/>
        <end position="164"/>
    </location>
</feature>
<evidence type="ECO:0000313" key="10">
    <source>
        <dbReference type="Proteomes" id="UP000677918"/>
    </source>
</evidence>
<dbReference type="SUPFAM" id="SSF161098">
    <property type="entry name" value="MetI-like"/>
    <property type="match status" value="1"/>
</dbReference>
<reference evidence="9" key="1">
    <citation type="submission" date="2021-04" db="EMBL/GenBank/DDBJ databases">
        <title>Draft genome sequence of Xylanibacillus composti strain K13.</title>
        <authorList>
            <person name="Uke A."/>
            <person name="Chhe C."/>
            <person name="Baramee S."/>
            <person name="Kosugi A."/>
        </authorList>
    </citation>
    <scope>NUCLEOTIDE SEQUENCE</scope>
    <source>
        <strain evidence="9">K13</strain>
    </source>
</reference>
<sequence>MTSKSKLIWQRVFLYTVLTAVTVVLIFPFLWMISTSLKHSNEIFTPTPQWIPSSATFANYVELWTTTPFPTYFRNSVIVAVATTLITLFISTFFAYGLSRFRFKGRRIMLNMLLVSQMFPLVLLIIPIYVIFIRLDLMDSFGSLIIAYCTFAIPFGTLMLKSYFDGLPPETEEAALMDGCSPVGAIFRVVIPLAAPAIAAVGLFSFILSWQEFIFALTLTNSEGMRTLPVGISLMVGNREVLWGMLMAASTLVTLPVVFLFIYFQKYLVSGMTMGAVKG</sequence>
<dbReference type="CDD" id="cd06261">
    <property type="entry name" value="TM_PBP2"/>
    <property type="match status" value="1"/>
</dbReference>
<keyword evidence="10" id="KW-1185">Reference proteome</keyword>
<dbReference type="Proteomes" id="UP000677918">
    <property type="component" value="Unassembled WGS sequence"/>
</dbReference>
<dbReference type="RefSeq" id="WP_213411508.1">
    <property type="nucleotide sequence ID" value="NZ_BOVK01000018.1"/>
</dbReference>
<comment type="similarity">
    <text evidence="7">Belongs to the binding-protein-dependent transport system permease family.</text>
</comment>
<evidence type="ECO:0000256" key="7">
    <source>
        <dbReference type="RuleBase" id="RU363032"/>
    </source>
</evidence>
<dbReference type="GO" id="GO:0005886">
    <property type="term" value="C:plasma membrane"/>
    <property type="evidence" value="ECO:0007669"/>
    <property type="project" value="UniProtKB-SubCell"/>
</dbReference>
<evidence type="ECO:0000256" key="5">
    <source>
        <dbReference type="ARBA" id="ARBA00022989"/>
    </source>
</evidence>
<organism evidence="9 10">
    <name type="scientific">Xylanibacillus composti</name>
    <dbReference type="NCBI Taxonomy" id="1572762"/>
    <lineage>
        <taxon>Bacteria</taxon>
        <taxon>Bacillati</taxon>
        <taxon>Bacillota</taxon>
        <taxon>Bacilli</taxon>
        <taxon>Bacillales</taxon>
        <taxon>Paenibacillaceae</taxon>
        <taxon>Xylanibacillus</taxon>
    </lineage>
</organism>
<feature type="transmembrane region" description="Helical" evidence="7">
    <location>
        <begin position="241"/>
        <end position="264"/>
    </location>
</feature>
<proteinExistence type="inferred from homology"/>
<evidence type="ECO:0000256" key="3">
    <source>
        <dbReference type="ARBA" id="ARBA00022475"/>
    </source>
</evidence>
<dbReference type="AlphaFoldDB" id="A0A8J4H3E0"/>
<dbReference type="InterPro" id="IPR000515">
    <property type="entry name" value="MetI-like"/>
</dbReference>
<accession>A0A8J4H3E0</accession>
<feature type="transmembrane region" description="Helical" evidence="7">
    <location>
        <begin position="77"/>
        <end position="98"/>
    </location>
</feature>
<evidence type="ECO:0000256" key="1">
    <source>
        <dbReference type="ARBA" id="ARBA00004651"/>
    </source>
</evidence>
<dbReference type="PANTHER" id="PTHR32243:SF18">
    <property type="entry name" value="INNER MEMBRANE ABC TRANSPORTER PERMEASE PROTEIN YCJP"/>
    <property type="match status" value="1"/>
</dbReference>
<dbReference type="Pfam" id="PF00528">
    <property type="entry name" value="BPD_transp_1"/>
    <property type="match status" value="1"/>
</dbReference>